<dbReference type="KEGG" id="kaf:KAFR_0C02390"/>
<organism evidence="3 4">
    <name type="scientific">Kazachstania africana (strain ATCC 22294 / BCRC 22015 / CBS 2517 / CECT 1963 / NBRC 1671 / NRRL Y-8276)</name>
    <name type="common">Yeast</name>
    <name type="synonym">Kluyveromyces africanus</name>
    <dbReference type="NCBI Taxonomy" id="1071382"/>
    <lineage>
        <taxon>Eukaryota</taxon>
        <taxon>Fungi</taxon>
        <taxon>Dikarya</taxon>
        <taxon>Ascomycota</taxon>
        <taxon>Saccharomycotina</taxon>
        <taxon>Saccharomycetes</taxon>
        <taxon>Saccharomycetales</taxon>
        <taxon>Saccharomycetaceae</taxon>
        <taxon>Kazachstania</taxon>
    </lineage>
</organism>
<dbReference type="RefSeq" id="XP_003956367.1">
    <property type="nucleotide sequence ID" value="XM_003956318.1"/>
</dbReference>
<dbReference type="EMBL" id="HE650823">
    <property type="protein sequence ID" value="CCF57232.1"/>
    <property type="molecule type" value="Genomic_DNA"/>
</dbReference>
<dbReference type="GO" id="GO:0030490">
    <property type="term" value="P:maturation of SSU-rRNA"/>
    <property type="evidence" value="ECO:0007669"/>
    <property type="project" value="EnsemblFungi"/>
</dbReference>
<evidence type="ECO:0000313" key="3">
    <source>
        <dbReference type="EMBL" id="CCF57232.1"/>
    </source>
</evidence>
<dbReference type="Pfam" id="PF04194">
    <property type="entry name" value="PDCD2_C"/>
    <property type="match status" value="1"/>
</dbReference>
<sequence length="412" mass="46837">MSSMEEVAPSSDFEDEQISYNSKSGDVYLAFVDAPVKESDEITIEDTFIGGEPVWLHPDSVPQKDMLRCGACKKSDEMKLLLQAFSPLDTEQMEKIQSAHGMNNLKHINPNDDRVLYVFACTNCQRKGNSIRCIRGVKQNKNESSLNYKIKNESNESKNFQINPFDLAKTDSVNPFGGDNPFGANSFGTNPFASSAKTETDNSKPVNDNTNELSVKAARKLHDLKADKRFDSKKAFKNYLLYVEVESFKNKPDHLKLPKNLKIDREALDLDNSDDIESDLMKDPIKVDPRTEKLSKFLDDDVFQKFQEIAAYNPLQVLRYDIGGKPLYYAEPKNKINLEEIVARPGFNPFSKRIFEMQLMPKMILDLEGSVSIEQGMEWGTILVFTDIENFTPSFDEHGVGYVEECVKVQWE</sequence>
<dbReference type="InterPro" id="IPR007320">
    <property type="entry name" value="PDCD2_C"/>
</dbReference>
<dbReference type="AlphaFoldDB" id="H2AS82"/>
<accession>H2AS82</accession>
<evidence type="ECO:0000313" key="4">
    <source>
        <dbReference type="Proteomes" id="UP000005220"/>
    </source>
</evidence>
<keyword evidence="4" id="KW-1185">Reference proteome</keyword>
<dbReference type="HOGENOM" id="CLU_031771_0_0_1"/>
<feature type="region of interest" description="Disordered" evidence="1">
    <location>
        <begin position="190"/>
        <end position="210"/>
    </location>
</feature>
<dbReference type="PANTHER" id="PTHR47524">
    <property type="entry name" value="20S RRNA ACCUMULATION PROTEIN 4"/>
    <property type="match status" value="1"/>
</dbReference>
<dbReference type="GeneID" id="13885151"/>
<name>H2AS82_KAZAF</name>
<dbReference type="PANTHER" id="PTHR47524:SF1">
    <property type="entry name" value="20S RRNA ACCUMULATION PROTEIN 4"/>
    <property type="match status" value="1"/>
</dbReference>
<proteinExistence type="predicted"/>
<dbReference type="Proteomes" id="UP000005220">
    <property type="component" value="Chromosome 3"/>
</dbReference>
<dbReference type="eggNOG" id="KOG2061">
    <property type="taxonomic scope" value="Eukaryota"/>
</dbReference>
<evidence type="ECO:0000256" key="1">
    <source>
        <dbReference type="SAM" id="MobiDB-lite"/>
    </source>
</evidence>
<protein>
    <recommendedName>
        <fullName evidence="2">Programmed cell death protein 2 C-terminal domain-containing protein</fullName>
    </recommendedName>
</protein>
<evidence type="ECO:0000259" key="2">
    <source>
        <dbReference type="Pfam" id="PF04194"/>
    </source>
</evidence>
<gene>
    <name evidence="3" type="primary">KAFR0C02390</name>
    <name evidence="3" type="ORF">KAFR_0C02390</name>
</gene>
<dbReference type="GO" id="GO:0051082">
    <property type="term" value="F:unfolded protein binding"/>
    <property type="evidence" value="ECO:0007669"/>
    <property type="project" value="EnsemblFungi"/>
</dbReference>
<dbReference type="InParanoid" id="H2AS82"/>
<dbReference type="FunCoup" id="H2AS82">
    <property type="interactions" value="381"/>
</dbReference>
<dbReference type="GO" id="GO:0140597">
    <property type="term" value="F:protein carrier chaperone"/>
    <property type="evidence" value="ECO:0007669"/>
    <property type="project" value="EnsemblFungi"/>
</dbReference>
<dbReference type="STRING" id="1071382.H2AS82"/>
<dbReference type="OrthoDB" id="443682at2759"/>
<reference evidence="3 4" key="1">
    <citation type="journal article" date="2011" name="Proc. Natl. Acad. Sci. U.S.A.">
        <title>Evolutionary erosion of yeast sex chromosomes by mating-type switching accidents.</title>
        <authorList>
            <person name="Gordon J.L."/>
            <person name="Armisen D."/>
            <person name="Proux-Wera E."/>
            <person name="Oheigeartaigh S.S."/>
            <person name="Byrne K.P."/>
            <person name="Wolfe K.H."/>
        </authorList>
    </citation>
    <scope>NUCLEOTIDE SEQUENCE [LARGE SCALE GENOMIC DNA]</scope>
    <source>
        <strain evidence="4">ATCC 22294 / BCRC 22015 / CBS 2517 / CECT 1963 / NBRC 1671 / NRRL Y-8276</strain>
    </source>
</reference>
<dbReference type="GO" id="GO:0005829">
    <property type="term" value="C:cytosol"/>
    <property type="evidence" value="ECO:0007669"/>
    <property type="project" value="EnsemblFungi"/>
</dbReference>
<feature type="domain" description="Programmed cell death protein 2 C-terminal" evidence="2">
    <location>
        <begin position="300"/>
        <end position="411"/>
    </location>
</feature>